<dbReference type="Proteomes" id="UP000285112">
    <property type="component" value="Unassembled WGS sequence"/>
</dbReference>
<evidence type="ECO:0000313" key="2">
    <source>
        <dbReference type="EMBL" id="RJQ81919.1"/>
    </source>
</evidence>
<dbReference type="EMBL" id="QZFV01000105">
    <property type="protein sequence ID" value="RJQ81919.1"/>
    <property type="molecule type" value="Genomic_DNA"/>
</dbReference>
<evidence type="ECO:0000259" key="1">
    <source>
        <dbReference type="Pfam" id="PF04471"/>
    </source>
</evidence>
<reference evidence="2 3" key="1">
    <citation type="submission" date="2018-09" db="EMBL/GenBank/DDBJ databases">
        <title>YIM PH 21725 draft genome.</title>
        <authorList>
            <person name="Miao C."/>
        </authorList>
    </citation>
    <scope>NUCLEOTIDE SEQUENCE [LARGE SCALE GENOMIC DNA]</scope>
    <source>
        <strain evidence="3">YIM PH21725</strain>
    </source>
</reference>
<name>A0A419HXP2_9PSEU</name>
<dbReference type="Pfam" id="PF04471">
    <property type="entry name" value="Mrr_cat"/>
    <property type="match status" value="1"/>
</dbReference>
<dbReference type="GO" id="GO:0003677">
    <property type="term" value="F:DNA binding"/>
    <property type="evidence" value="ECO:0007669"/>
    <property type="project" value="InterPro"/>
</dbReference>
<dbReference type="AlphaFoldDB" id="A0A419HXP2"/>
<dbReference type="GO" id="GO:0009307">
    <property type="term" value="P:DNA restriction-modification system"/>
    <property type="evidence" value="ECO:0007669"/>
    <property type="project" value="InterPro"/>
</dbReference>
<dbReference type="GO" id="GO:0004519">
    <property type="term" value="F:endonuclease activity"/>
    <property type="evidence" value="ECO:0007669"/>
    <property type="project" value="InterPro"/>
</dbReference>
<keyword evidence="3" id="KW-1185">Reference proteome</keyword>
<dbReference type="InterPro" id="IPR007560">
    <property type="entry name" value="Restrct_endonuc_IV_Mrr"/>
</dbReference>
<dbReference type="OrthoDB" id="291940at2"/>
<protein>
    <recommendedName>
        <fullName evidence="1">Restriction endonuclease type IV Mrr domain-containing protein</fullName>
    </recommendedName>
</protein>
<comment type="caution">
    <text evidence="2">The sequence shown here is derived from an EMBL/GenBank/DDBJ whole genome shotgun (WGS) entry which is preliminary data.</text>
</comment>
<dbReference type="RefSeq" id="WP_120025425.1">
    <property type="nucleotide sequence ID" value="NZ_QZFV01000105.1"/>
</dbReference>
<proteinExistence type="predicted"/>
<feature type="domain" description="Restriction endonuclease type IV Mrr" evidence="1">
    <location>
        <begin position="3"/>
        <end position="55"/>
    </location>
</feature>
<gene>
    <name evidence="2" type="ORF">D5S19_22715</name>
</gene>
<evidence type="ECO:0000313" key="3">
    <source>
        <dbReference type="Proteomes" id="UP000285112"/>
    </source>
</evidence>
<organism evidence="2 3">
    <name type="scientific">Amycolatopsis panacis</name>
    <dbReference type="NCBI Taxonomy" id="2340917"/>
    <lineage>
        <taxon>Bacteria</taxon>
        <taxon>Bacillati</taxon>
        <taxon>Actinomycetota</taxon>
        <taxon>Actinomycetes</taxon>
        <taxon>Pseudonocardiales</taxon>
        <taxon>Pseudonocardiaceae</taxon>
        <taxon>Amycolatopsis</taxon>
    </lineage>
</organism>
<accession>A0A419HXP2</accession>
<sequence>MGGADGGIDNLAGTGLLRLDAPRLVVLAKSGTTQVGSPVVQQLLGAVSGQKADLGYS</sequence>